<feature type="compositionally biased region" description="Low complexity" evidence="1">
    <location>
        <begin position="27"/>
        <end position="52"/>
    </location>
</feature>
<feature type="region of interest" description="Disordered" evidence="1">
    <location>
        <begin position="27"/>
        <end position="94"/>
    </location>
</feature>
<dbReference type="PROSITE" id="PS51257">
    <property type="entry name" value="PROKAR_LIPOPROTEIN"/>
    <property type="match status" value="1"/>
</dbReference>
<name>A0ABD5P415_9EURY</name>
<dbReference type="GeneID" id="71855551"/>
<evidence type="ECO:0000256" key="1">
    <source>
        <dbReference type="SAM" id="MobiDB-lite"/>
    </source>
</evidence>
<protein>
    <recommendedName>
        <fullName evidence="2">Ig-like domain-containing protein</fullName>
    </recommendedName>
</protein>
<feature type="domain" description="Ig-like" evidence="2">
    <location>
        <begin position="96"/>
        <end position="172"/>
    </location>
</feature>
<dbReference type="Pfam" id="PF25942">
    <property type="entry name" value="Ig_halo"/>
    <property type="match status" value="1"/>
</dbReference>
<evidence type="ECO:0000313" key="3">
    <source>
        <dbReference type="EMBL" id="MFC4249040.1"/>
    </source>
</evidence>
<comment type="caution">
    <text evidence="3">The sequence shown here is derived from an EMBL/GenBank/DDBJ whole genome shotgun (WGS) entry which is preliminary data.</text>
</comment>
<dbReference type="Proteomes" id="UP001595821">
    <property type="component" value="Unassembled WGS sequence"/>
</dbReference>
<organism evidence="3 4">
    <name type="scientific">Natribaculum luteum</name>
    <dbReference type="NCBI Taxonomy" id="1586232"/>
    <lineage>
        <taxon>Archaea</taxon>
        <taxon>Methanobacteriati</taxon>
        <taxon>Methanobacteriota</taxon>
        <taxon>Stenosarchaea group</taxon>
        <taxon>Halobacteria</taxon>
        <taxon>Halobacteriales</taxon>
        <taxon>Natrialbaceae</taxon>
        <taxon>Natribaculum</taxon>
    </lineage>
</organism>
<dbReference type="RefSeq" id="WP_246970070.1">
    <property type="nucleotide sequence ID" value="NZ_CP095397.1"/>
</dbReference>
<accession>A0ABD5P415</accession>
<feature type="compositionally biased region" description="Basic and acidic residues" evidence="1">
    <location>
        <begin position="72"/>
        <end position="85"/>
    </location>
</feature>
<evidence type="ECO:0000259" key="2">
    <source>
        <dbReference type="Pfam" id="PF25942"/>
    </source>
</evidence>
<proteinExistence type="predicted"/>
<gene>
    <name evidence="3" type="ORF">ACFOZ7_19265</name>
</gene>
<dbReference type="InterPro" id="IPR058929">
    <property type="entry name" value="Ig_halo"/>
</dbReference>
<evidence type="ECO:0000313" key="4">
    <source>
        <dbReference type="Proteomes" id="UP001595821"/>
    </source>
</evidence>
<dbReference type="AlphaFoldDB" id="A0ABD5P415"/>
<sequence length="182" mass="18532">MKRRNLIARVGGVVALGGLAGCLGAVVDAGSSGDDAGPSGDDAGSSGDDAGPSGDGERETPPEVDSSDDDPIERYEVGDAGDDPHVATIWNAGDGDRSLSLTVRRDDETALEKSLGVPADAYLEVAVAAGGRHELVVESGGSTTMTQLERSPADCGHAETVIVLREDGLESHSRSRTGTDCN</sequence>
<reference evidence="3 4" key="1">
    <citation type="journal article" date="2014" name="Int. J. Syst. Evol. Microbiol.">
        <title>Complete genome sequence of Corynebacterium casei LMG S-19264T (=DSM 44701T), isolated from a smear-ripened cheese.</title>
        <authorList>
            <consortium name="US DOE Joint Genome Institute (JGI-PGF)"/>
            <person name="Walter F."/>
            <person name="Albersmeier A."/>
            <person name="Kalinowski J."/>
            <person name="Ruckert C."/>
        </authorList>
    </citation>
    <scope>NUCLEOTIDE SEQUENCE [LARGE SCALE GENOMIC DNA]</scope>
    <source>
        <strain evidence="3 4">IBRC-M 10912</strain>
    </source>
</reference>
<dbReference type="EMBL" id="JBHSDJ010000130">
    <property type="protein sequence ID" value="MFC4249040.1"/>
    <property type="molecule type" value="Genomic_DNA"/>
</dbReference>